<dbReference type="GO" id="GO:0005886">
    <property type="term" value="C:plasma membrane"/>
    <property type="evidence" value="ECO:0007669"/>
    <property type="project" value="UniProtKB-SubCell"/>
</dbReference>
<evidence type="ECO:0000256" key="2">
    <source>
        <dbReference type="ARBA" id="ARBA00005811"/>
    </source>
</evidence>
<dbReference type="RefSeq" id="WP_258330946.1">
    <property type="nucleotide sequence ID" value="NZ_JAPTGG010000004.1"/>
</dbReference>
<evidence type="ECO:0000256" key="6">
    <source>
        <dbReference type="ARBA" id="ARBA00023136"/>
    </source>
</evidence>
<keyword evidence="7" id="KW-0813">Transport</keyword>
<dbReference type="Pfam" id="PF02472">
    <property type="entry name" value="ExbD"/>
    <property type="match status" value="1"/>
</dbReference>
<evidence type="ECO:0000256" key="5">
    <source>
        <dbReference type="ARBA" id="ARBA00022989"/>
    </source>
</evidence>
<evidence type="ECO:0000256" key="3">
    <source>
        <dbReference type="ARBA" id="ARBA00022475"/>
    </source>
</evidence>
<dbReference type="InterPro" id="IPR003400">
    <property type="entry name" value="ExbD"/>
</dbReference>
<gene>
    <name evidence="9" type="ORF">O0V09_06245</name>
</gene>
<organism evidence="9 10">
    <name type="scientific">Dasania phycosphaerae</name>
    <dbReference type="NCBI Taxonomy" id="2950436"/>
    <lineage>
        <taxon>Bacteria</taxon>
        <taxon>Pseudomonadati</taxon>
        <taxon>Pseudomonadota</taxon>
        <taxon>Gammaproteobacteria</taxon>
        <taxon>Cellvibrionales</taxon>
        <taxon>Spongiibacteraceae</taxon>
        <taxon>Dasania</taxon>
    </lineage>
</organism>
<protein>
    <submittedName>
        <fullName evidence="9">Biopolymer transporter ExbD</fullName>
    </submittedName>
</protein>
<dbReference type="GO" id="GO:0015031">
    <property type="term" value="P:protein transport"/>
    <property type="evidence" value="ECO:0007669"/>
    <property type="project" value="UniProtKB-KW"/>
</dbReference>
<comment type="caution">
    <text evidence="9">The sequence shown here is derived from an EMBL/GenBank/DDBJ whole genome shotgun (WGS) entry which is preliminary data.</text>
</comment>
<accession>A0A9J6RKP4</accession>
<feature type="transmembrane region" description="Helical" evidence="8">
    <location>
        <begin position="21"/>
        <end position="41"/>
    </location>
</feature>
<proteinExistence type="inferred from homology"/>
<keyword evidence="7" id="KW-0653">Protein transport</keyword>
<reference evidence="9 10" key="1">
    <citation type="submission" date="2022-12" db="EMBL/GenBank/DDBJ databases">
        <title>Dasania phycosphaerae sp. nov., isolated from particulate material of the south coast of Korea.</title>
        <authorList>
            <person name="Jiang Y."/>
        </authorList>
    </citation>
    <scope>NUCLEOTIDE SEQUENCE [LARGE SCALE GENOMIC DNA]</scope>
    <source>
        <strain evidence="9 10">GY-19</strain>
    </source>
</reference>
<keyword evidence="4 7" id="KW-0812">Transmembrane</keyword>
<evidence type="ECO:0000256" key="8">
    <source>
        <dbReference type="SAM" id="Phobius"/>
    </source>
</evidence>
<keyword evidence="5 8" id="KW-1133">Transmembrane helix</keyword>
<dbReference type="EMBL" id="JAPTGG010000004">
    <property type="protein sequence ID" value="MCZ0864792.1"/>
    <property type="molecule type" value="Genomic_DNA"/>
</dbReference>
<comment type="similarity">
    <text evidence="2 7">Belongs to the ExbD/TolR family.</text>
</comment>
<keyword evidence="3" id="KW-1003">Cell membrane</keyword>
<keyword evidence="6 8" id="KW-0472">Membrane</keyword>
<evidence type="ECO:0000313" key="10">
    <source>
        <dbReference type="Proteomes" id="UP001069090"/>
    </source>
</evidence>
<evidence type="ECO:0000256" key="1">
    <source>
        <dbReference type="ARBA" id="ARBA00004162"/>
    </source>
</evidence>
<keyword evidence="10" id="KW-1185">Reference proteome</keyword>
<dbReference type="AlphaFoldDB" id="A0A9J6RKP4"/>
<evidence type="ECO:0000313" key="9">
    <source>
        <dbReference type="EMBL" id="MCZ0864792.1"/>
    </source>
</evidence>
<dbReference type="Proteomes" id="UP001069090">
    <property type="component" value="Unassembled WGS sequence"/>
</dbReference>
<comment type="subcellular location">
    <subcellularLocation>
        <location evidence="1">Cell membrane</location>
        <topology evidence="1">Single-pass membrane protein</topology>
    </subcellularLocation>
    <subcellularLocation>
        <location evidence="7">Cell membrane</location>
        <topology evidence="7">Single-pass type II membrane protein</topology>
    </subcellularLocation>
</comment>
<sequence length="176" mass="19475">MKSSLRAKRMARNHKRHSGQPKLNLVSLMDIFTILVFFLMVNSGDVEVLSSDKNISLPESVAEKKPELSLTIKISDKDIIMQGQRLGAAFNADDSINEATITALAKELQYQAQRRANLSEREKKLGRAVIIMGDEGMPYSLLKKIMTTCSANDYRDINLAVNHIAPAAVENSTVEG</sequence>
<evidence type="ECO:0000256" key="4">
    <source>
        <dbReference type="ARBA" id="ARBA00022692"/>
    </source>
</evidence>
<name>A0A9J6RKP4_9GAMM</name>
<dbReference type="GO" id="GO:0022857">
    <property type="term" value="F:transmembrane transporter activity"/>
    <property type="evidence" value="ECO:0007669"/>
    <property type="project" value="InterPro"/>
</dbReference>
<evidence type="ECO:0000256" key="7">
    <source>
        <dbReference type="RuleBase" id="RU003879"/>
    </source>
</evidence>